<reference evidence="1 2" key="1">
    <citation type="journal article" date="2023" name="Science">
        <title>Complex scaffold remodeling in plant triterpene biosynthesis.</title>
        <authorList>
            <person name="De La Pena R."/>
            <person name="Hodgson H."/>
            <person name="Liu J.C."/>
            <person name="Stephenson M.J."/>
            <person name="Martin A.C."/>
            <person name="Owen C."/>
            <person name="Harkess A."/>
            <person name="Leebens-Mack J."/>
            <person name="Jimenez L.E."/>
            <person name="Osbourn A."/>
            <person name="Sattely E.S."/>
        </authorList>
    </citation>
    <scope>NUCLEOTIDE SEQUENCE [LARGE SCALE GENOMIC DNA]</scope>
    <source>
        <strain evidence="2">cv. JPN11</strain>
        <tissue evidence="1">Leaf</tissue>
    </source>
</reference>
<comment type="caution">
    <text evidence="1">The sequence shown here is derived from an EMBL/GenBank/DDBJ whole genome shotgun (WGS) entry which is preliminary data.</text>
</comment>
<accession>A0ACC1YGM7</accession>
<dbReference type="Proteomes" id="UP001164539">
    <property type="component" value="Chromosome 3"/>
</dbReference>
<protein>
    <submittedName>
        <fullName evidence="1">Late embryogenesis abundant protein Lea5</fullName>
    </submittedName>
</protein>
<gene>
    <name evidence="1" type="ORF">OWV82_005702</name>
</gene>
<evidence type="ECO:0000313" key="1">
    <source>
        <dbReference type="EMBL" id="KAJ4722153.1"/>
    </source>
</evidence>
<proteinExistence type="predicted"/>
<name>A0ACC1YGM7_MELAZ</name>
<organism evidence="1 2">
    <name type="scientific">Melia azedarach</name>
    <name type="common">Chinaberry tree</name>
    <dbReference type="NCBI Taxonomy" id="155640"/>
    <lineage>
        <taxon>Eukaryota</taxon>
        <taxon>Viridiplantae</taxon>
        <taxon>Streptophyta</taxon>
        <taxon>Embryophyta</taxon>
        <taxon>Tracheophyta</taxon>
        <taxon>Spermatophyta</taxon>
        <taxon>Magnoliopsida</taxon>
        <taxon>eudicotyledons</taxon>
        <taxon>Gunneridae</taxon>
        <taxon>Pentapetalae</taxon>
        <taxon>rosids</taxon>
        <taxon>malvids</taxon>
        <taxon>Sapindales</taxon>
        <taxon>Meliaceae</taxon>
        <taxon>Melia</taxon>
    </lineage>
</organism>
<evidence type="ECO:0000313" key="2">
    <source>
        <dbReference type="Proteomes" id="UP001164539"/>
    </source>
</evidence>
<sequence length="131" mass="14238">MARSLSNAKLLVASVADGLSISLGSCSIRRHSLRSAYAKRTYFCENASLRGYAAAAEASFARGGSRTGIMEKTEIRAAAMKEEAGASSSAWALDPIKGYYKPQNCAVEIDPAELRQMLLNHKVRPHSDRFK</sequence>
<dbReference type="EMBL" id="CM051396">
    <property type="protein sequence ID" value="KAJ4722153.1"/>
    <property type="molecule type" value="Genomic_DNA"/>
</dbReference>
<keyword evidence="2" id="KW-1185">Reference proteome</keyword>